<dbReference type="SUPFAM" id="SSF52540">
    <property type="entry name" value="P-loop containing nucleoside triphosphate hydrolases"/>
    <property type="match status" value="1"/>
</dbReference>
<evidence type="ECO:0000259" key="2">
    <source>
        <dbReference type="PROSITE" id="PS51194"/>
    </source>
</evidence>
<keyword evidence="3" id="KW-0547">Nucleotide-binding</keyword>
<dbReference type="InterPro" id="IPR050742">
    <property type="entry name" value="Helicase_Restrict-Modif_Enz"/>
</dbReference>
<dbReference type="GO" id="GO:0016787">
    <property type="term" value="F:hydrolase activity"/>
    <property type="evidence" value="ECO:0007669"/>
    <property type="project" value="InterPro"/>
</dbReference>
<keyword evidence="3" id="KW-0067">ATP-binding</keyword>
<reference evidence="3" key="1">
    <citation type="submission" date="2022-06" db="EMBL/GenBank/DDBJ databases">
        <title>Comparative analysis of new lytic phages for the biological control of phytopathogenic Xanthomonas spp.</title>
        <authorList>
            <person name="Domingo-Calap M.L."/>
            <person name="Bernabeu-Gimeno M."/>
            <person name="Aure C.M."/>
            <person name="Marco-Noales E."/>
            <person name="Domingo-Calap P."/>
        </authorList>
    </citation>
    <scope>NUCLEOTIDE SEQUENCE</scope>
</reference>
<keyword evidence="3" id="KW-0378">Hydrolase</keyword>
<dbReference type="Gene3D" id="3.40.50.300">
    <property type="entry name" value="P-loop containing nucleotide triphosphate hydrolases"/>
    <property type="match status" value="2"/>
</dbReference>
<dbReference type="PROSITE" id="PS51192">
    <property type="entry name" value="HELICASE_ATP_BIND_1"/>
    <property type="match status" value="1"/>
</dbReference>
<dbReference type="PROSITE" id="PS51194">
    <property type="entry name" value="HELICASE_CTER"/>
    <property type="match status" value="1"/>
</dbReference>
<dbReference type="GO" id="GO:0003677">
    <property type="term" value="F:DNA binding"/>
    <property type="evidence" value="ECO:0007669"/>
    <property type="project" value="InterPro"/>
</dbReference>
<dbReference type="InterPro" id="IPR006935">
    <property type="entry name" value="Helicase/UvrB_N"/>
</dbReference>
<feature type="domain" description="Helicase ATP-binding" evidence="1">
    <location>
        <begin position="30"/>
        <end position="203"/>
    </location>
</feature>
<gene>
    <name evidence="3" type="ORF">IVIADoCa1_23</name>
</gene>
<dbReference type="InterPro" id="IPR014001">
    <property type="entry name" value="Helicase_ATP-bd"/>
</dbReference>
<evidence type="ECO:0000313" key="4">
    <source>
        <dbReference type="Proteomes" id="UP001064154"/>
    </source>
</evidence>
<evidence type="ECO:0000313" key="3">
    <source>
        <dbReference type="EMBL" id="UVB02946.1"/>
    </source>
</evidence>
<dbReference type="Pfam" id="PF00271">
    <property type="entry name" value="Helicase_C"/>
    <property type="match status" value="1"/>
</dbReference>
<organism evidence="3 4">
    <name type="scientific">Xanthomonas phage vB_Xar_IVIA-DoCa1</name>
    <dbReference type="NCBI Taxonomy" id="2970490"/>
    <lineage>
        <taxon>Viruses</taxon>
        <taxon>Duplodnaviria</taxon>
        <taxon>Heunggongvirae</taxon>
        <taxon>Uroviricota</taxon>
        <taxon>Caudoviricetes</taxon>
        <taxon>Jondennisvirinae</taxon>
        <taxon>Septimatrevirus</taxon>
        <taxon>Septimatrevirus DoCa1</taxon>
    </lineage>
</organism>
<dbReference type="Proteomes" id="UP001064154">
    <property type="component" value="Genome"/>
</dbReference>
<name>A0A976SGT2_9CAUD</name>
<keyword evidence="4" id="KW-1185">Reference proteome</keyword>
<dbReference type="SMART" id="SM00487">
    <property type="entry name" value="DEXDc"/>
    <property type="match status" value="1"/>
</dbReference>
<dbReference type="PANTHER" id="PTHR47396">
    <property type="entry name" value="TYPE I RESTRICTION ENZYME ECOKI R PROTEIN"/>
    <property type="match status" value="1"/>
</dbReference>
<accession>A0A976SGT2</accession>
<feature type="domain" description="Helicase C-terminal" evidence="2">
    <location>
        <begin position="263"/>
        <end position="408"/>
    </location>
</feature>
<sequence length="560" mass="63286">MYLSRRQRKMSSIYVPRWYQDEAEYSIFDYFQRGNVGNPVVAMPTGTGKSVVIANFIRRIFGLWPNQRIMMLTHVKELIEQNAEKLMSVWPTAPLGIYSAGLNSREMIMPIVFGGVQSVAPAIKKALEQNDGRPPHLRHFGWRDLLLIDECHLLSDKEDSFYQYIIAELRAINPHLKVIGFTATPYRMKMGMITDNGIFTDICYDITGVESFNRLIAEGYLSPLIARPTKTEIDISGVGVIGGEFNSKQLEKAADNDDVVFNAVREMMEMAYNRSTWLVFATGIDNTEHVANVIQSYGLEVLPVHSKLKDKVNTERLRAFKAGELRGIVSGQKLTTGFDHPAIDFIGDLNPTLSPGKHVQKYGRGTRPSPETGKVNCLVGDFAANIRRLGPINDPRIPNRPGKGGGDAPVRICEVCGVYNHAAARQCINCGAEFSFETKLFATPGVAEPLRSDAPIVEYFDVQKVIYNLHEKRDAQGNLTKPPMIKVSYFCGFQMFNEFVMLEHPGLAAKRSRDWWRQRHREEPPPTTYQALQRVSELRTPARLRVWVNKKYPEVLSAEW</sequence>
<dbReference type="EMBL" id="ON911538">
    <property type="protein sequence ID" value="UVB02946.1"/>
    <property type="molecule type" value="Genomic_DNA"/>
</dbReference>
<dbReference type="PANTHER" id="PTHR47396:SF1">
    <property type="entry name" value="ATP-DEPENDENT HELICASE IRC3-RELATED"/>
    <property type="match status" value="1"/>
</dbReference>
<dbReference type="InterPro" id="IPR027417">
    <property type="entry name" value="P-loop_NTPase"/>
</dbReference>
<dbReference type="Pfam" id="PF04851">
    <property type="entry name" value="ResIII"/>
    <property type="match status" value="1"/>
</dbReference>
<dbReference type="InterPro" id="IPR001650">
    <property type="entry name" value="Helicase_C-like"/>
</dbReference>
<dbReference type="GO" id="GO:0005524">
    <property type="term" value="F:ATP binding"/>
    <property type="evidence" value="ECO:0007669"/>
    <property type="project" value="InterPro"/>
</dbReference>
<protein>
    <submittedName>
        <fullName evidence="3">Helicase</fullName>
    </submittedName>
</protein>
<keyword evidence="3" id="KW-0347">Helicase</keyword>
<dbReference type="GO" id="GO:0004386">
    <property type="term" value="F:helicase activity"/>
    <property type="evidence" value="ECO:0007669"/>
    <property type="project" value="UniProtKB-KW"/>
</dbReference>
<proteinExistence type="predicted"/>
<evidence type="ECO:0000259" key="1">
    <source>
        <dbReference type="PROSITE" id="PS51192"/>
    </source>
</evidence>